<evidence type="ECO:0000313" key="15">
    <source>
        <dbReference type="Proteomes" id="UP000769766"/>
    </source>
</evidence>
<dbReference type="PROSITE" id="PS01071">
    <property type="entry name" value="GRPE"/>
    <property type="match status" value="1"/>
</dbReference>
<dbReference type="Gene3D" id="3.90.20.20">
    <property type="match status" value="1"/>
</dbReference>
<keyword evidence="6 10" id="KW-0143">Chaperone</keyword>
<dbReference type="GO" id="GO:0005737">
    <property type="term" value="C:cytoplasm"/>
    <property type="evidence" value="ECO:0007669"/>
    <property type="project" value="UniProtKB-SubCell"/>
</dbReference>
<evidence type="ECO:0000256" key="12">
    <source>
        <dbReference type="RuleBase" id="RU004478"/>
    </source>
</evidence>
<evidence type="ECO:0000256" key="6">
    <source>
        <dbReference type="ARBA" id="ARBA00023186"/>
    </source>
</evidence>
<comment type="caution">
    <text evidence="14">The sequence shown here is derived from an EMBL/GenBank/DDBJ whole genome shotgun (WGS) entry which is preliminary data.</text>
</comment>
<keyword evidence="5 10" id="KW-0346">Stress response</keyword>
<dbReference type="GO" id="GO:0000774">
    <property type="term" value="F:adenyl-nucleotide exchange factor activity"/>
    <property type="evidence" value="ECO:0007669"/>
    <property type="project" value="InterPro"/>
</dbReference>
<protein>
    <recommendedName>
        <fullName evidence="8 10">Protein GrpE</fullName>
    </recommendedName>
    <alternativeName>
        <fullName evidence="9 10">HSP-70 cofactor</fullName>
    </alternativeName>
</protein>
<dbReference type="NCBIfam" id="NF010738">
    <property type="entry name" value="PRK14140.1"/>
    <property type="match status" value="1"/>
</dbReference>
<keyword evidence="4 10" id="KW-0963">Cytoplasm</keyword>
<sequence length="191" mass="21293">MEGHPGTGAPHEPEGPSSEAPAALSAEEKVTVLEERLSEKSLEVEELRDGLLRLQADFENYKKRVAREQREGQALALEGLMRELLPVIDNLERAVQAGEKGSDPTALLRGVRMILHQFREMLRKVGLSEIQAVGEVFDPMVHEALMVVNSEERPENTIVEEFEKGYKIRDKLLRPAKVSVAKKAPPVRPVS</sequence>
<dbReference type="Proteomes" id="UP000769766">
    <property type="component" value="Unassembled WGS sequence"/>
</dbReference>
<evidence type="ECO:0000256" key="8">
    <source>
        <dbReference type="ARBA" id="ARBA00072274"/>
    </source>
</evidence>
<dbReference type="HAMAP" id="MF_01151">
    <property type="entry name" value="GrpE"/>
    <property type="match status" value="1"/>
</dbReference>
<name>A0A932CQC7_UNCTE</name>
<accession>A0A932CQC7</accession>
<evidence type="ECO:0000256" key="10">
    <source>
        <dbReference type="HAMAP-Rule" id="MF_01151"/>
    </source>
</evidence>
<comment type="function">
    <text evidence="7 10 11">Participates actively in the response to hyperosmotic and heat shock by preventing the aggregation of stress-denatured proteins, in association with DnaK and GrpE. It is the nucleotide exchange factor for DnaK and may function as a thermosensor. Unfolded proteins bind initially to DnaJ; upon interaction with the DnaJ-bound protein, DnaK hydrolyzes its bound ATP, resulting in the formation of a stable complex. GrpE releases ADP from DnaK; ATP binding to DnaK triggers the release of the substrate protein, thus completing the reaction cycle. Several rounds of ATP-dependent interactions between DnaJ, DnaK and GrpE are required for fully efficient folding.</text>
</comment>
<evidence type="ECO:0000256" key="5">
    <source>
        <dbReference type="ARBA" id="ARBA00023016"/>
    </source>
</evidence>
<dbReference type="CDD" id="cd00446">
    <property type="entry name" value="GrpE"/>
    <property type="match status" value="1"/>
</dbReference>
<dbReference type="GO" id="GO:0051087">
    <property type="term" value="F:protein-folding chaperone binding"/>
    <property type="evidence" value="ECO:0007669"/>
    <property type="project" value="InterPro"/>
</dbReference>
<comment type="similarity">
    <text evidence="2 10 12">Belongs to the GrpE family.</text>
</comment>
<dbReference type="EMBL" id="JACPRF010000365">
    <property type="protein sequence ID" value="MBI2877571.1"/>
    <property type="molecule type" value="Genomic_DNA"/>
</dbReference>
<dbReference type="InterPro" id="IPR000740">
    <property type="entry name" value="GrpE"/>
</dbReference>
<evidence type="ECO:0000256" key="2">
    <source>
        <dbReference type="ARBA" id="ARBA00009054"/>
    </source>
</evidence>
<evidence type="ECO:0000256" key="1">
    <source>
        <dbReference type="ARBA" id="ARBA00004496"/>
    </source>
</evidence>
<evidence type="ECO:0000256" key="11">
    <source>
        <dbReference type="RuleBase" id="RU000639"/>
    </source>
</evidence>
<evidence type="ECO:0000256" key="7">
    <source>
        <dbReference type="ARBA" id="ARBA00053401"/>
    </source>
</evidence>
<evidence type="ECO:0000256" key="4">
    <source>
        <dbReference type="ARBA" id="ARBA00022490"/>
    </source>
</evidence>
<dbReference type="InterPro" id="IPR009012">
    <property type="entry name" value="GrpE_head"/>
</dbReference>
<dbReference type="GO" id="GO:0051082">
    <property type="term" value="F:unfolded protein binding"/>
    <property type="evidence" value="ECO:0007669"/>
    <property type="project" value="TreeGrafter"/>
</dbReference>
<evidence type="ECO:0000256" key="13">
    <source>
        <dbReference type="SAM" id="MobiDB-lite"/>
    </source>
</evidence>
<evidence type="ECO:0000256" key="3">
    <source>
        <dbReference type="ARBA" id="ARBA00011738"/>
    </source>
</evidence>
<dbReference type="Pfam" id="PF01025">
    <property type="entry name" value="GrpE"/>
    <property type="match status" value="1"/>
</dbReference>
<dbReference type="SUPFAM" id="SSF51064">
    <property type="entry name" value="Head domain of nucleotide exchange factor GrpE"/>
    <property type="match status" value="1"/>
</dbReference>
<dbReference type="FunFam" id="2.30.22.10:FF:000001">
    <property type="entry name" value="Protein GrpE"/>
    <property type="match status" value="1"/>
</dbReference>
<evidence type="ECO:0000313" key="14">
    <source>
        <dbReference type="EMBL" id="MBI2877571.1"/>
    </source>
</evidence>
<gene>
    <name evidence="10 14" type="primary">grpE</name>
    <name evidence="14" type="ORF">HYY20_11890</name>
</gene>
<comment type="subcellular location">
    <subcellularLocation>
        <location evidence="1 10">Cytoplasm</location>
    </subcellularLocation>
</comment>
<proteinExistence type="inferred from homology"/>
<feature type="compositionally biased region" description="Low complexity" evidence="13">
    <location>
        <begin position="15"/>
        <end position="25"/>
    </location>
</feature>
<reference evidence="14" key="1">
    <citation type="submission" date="2020-07" db="EMBL/GenBank/DDBJ databases">
        <title>Huge and variable diversity of episymbiotic CPR bacteria and DPANN archaea in groundwater ecosystems.</title>
        <authorList>
            <person name="He C.Y."/>
            <person name="Keren R."/>
            <person name="Whittaker M."/>
            <person name="Farag I.F."/>
            <person name="Doudna J."/>
            <person name="Cate J.H.D."/>
            <person name="Banfield J.F."/>
        </authorList>
    </citation>
    <scope>NUCLEOTIDE SEQUENCE</scope>
    <source>
        <strain evidence="14">NC_groundwater_672_Ag_B-0.1um_62_36</strain>
    </source>
</reference>
<organism evidence="14 15">
    <name type="scientific">Tectimicrobiota bacterium</name>
    <dbReference type="NCBI Taxonomy" id="2528274"/>
    <lineage>
        <taxon>Bacteria</taxon>
        <taxon>Pseudomonadati</taxon>
        <taxon>Nitrospinota/Tectimicrobiota group</taxon>
        <taxon>Candidatus Tectimicrobiota</taxon>
    </lineage>
</organism>
<dbReference type="AlphaFoldDB" id="A0A932CQC7"/>
<comment type="subunit">
    <text evidence="3 10">Homodimer.</text>
</comment>
<dbReference type="PANTHER" id="PTHR21237:SF23">
    <property type="entry name" value="GRPE PROTEIN HOMOLOG, MITOCHONDRIAL"/>
    <property type="match status" value="1"/>
</dbReference>
<dbReference type="SUPFAM" id="SSF58014">
    <property type="entry name" value="Coiled-coil domain of nucleotide exchange factor GrpE"/>
    <property type="match status" value="1"/>
</dbReference>
<evidence type="ECO:0000256" key="9">
    <source>
        <dbReference type="ARBA" id="ARBA00076414"/>
    </source>
</evidence>
<feature type="region of interest" description="Disordered" evidence="13">
    <location>
        <begin position="1"/>
        <end position="28"/>
    </location>
</feature>
<dbReference type="GO" id="GO:0042803">
    <property type="term" value="F:protein homodimerization activity"/>
    <property type="evidence" value="ECO:0007669"/>
    <property type="project" value="InterPro"/>
</dbReference>
<dbReference type="InterPro" id="IPR013805">
    <property type="entry name" value="GrpE_CC"/>
</dbReference>
<dbReference type="Gene3D" id="2.30.22.10">
    <property type="entry name" value="Head domain of nucleotide exchange factor GrpE"/>
    <property type="match status" value="1"/>
</dbReference>
<dbReference type="GO" id="GO:0006457">
    <property type="term" value="P:protein folding"/>
    <property type="evidence" value="ECO:0007669"/>
    <property type="project" value="InterPro"/>
</dbReference>
<dbReference type="PRINTS" id="PR00773">
    <property type="entry name" value="GRPEPROTEIN"/>
</dbReference>
<dbReference type="PANTHER" id="PTHR21237">
    <property type="entry name" value="GRPE PROTEIN"/>
    <property type="match status" value="1"/>
</dbReference>